<dbReference type="Gene3D" id="2.120.10.80">
    <property type="entry name" value="Kelch-type beta propeller"/>
    <property type="match status" value="1"/>
</dbReference>
<dbReference type="InterPro" id="IPR037293">
    <property type="entry name" value="Gal_Oxidase_central_sf"/>
</dbReference>
<dbReference type="SMART" id="SM00612">
    <property type="entry name" value="Kelch"/>
    <property type="match status" value="5"/>
</dbReference>
<keyword evidence="2" id="KW-0677">Repeat</keyword>
<evidence type="ECO:0000313" key="4">
    <source>
        <dbReference type="Proteomes" id="UP000295124"/>
    </source>
</evidence>
<accession>A0A4R4ZXW6</accession>
<name>A0A4R4ZXW6_9ACTN</name>
<dbReference type="AlphaFoldDB" id="A0A4R4ZXW6"/>
<reference evidence="3 4" key="1">
    <citation type="submission" date="2019-03" db="EMBL/GenBank/DDBJ databases">
        <title>Draft genome sequences of novel Actinobacteria.</title>
        <authorList>
            <person name="Sahin N."/>
            <person name="Ay H."/>
            <person name="Saygin H."/>
        </authorList>
    </citation>
    <scope>NUCLEOTIDE SEQUENCE [LARGE SCALE GENOMIC DNA]</scope>
    <source>
        <strain evidence="3 4">JCM 13523</strain>
    </source>
</reference>
<dbReference type="InterPro" id="IPR015915">
    <property type="entry name" value="Kelch-typ_b-propeller"/>
</dbReference>
<dbReference type="InterPro" id="IPR011043">
    <property type="entry name" value="Gal_Oxase/kelch_b-propeller"/>
</dbReference>
<evidence type="ECO:0000256" key="1">
    <source>
        <dbReference type="ARBA" id="ARBA00022441"/>
    </source>
</evidence>
<dbReference type="Proteomes" id="UP000295124">
    <property type="component" value="Unassembled WGS sequence"/>
</dbReference>
<dbReference type="InterPro" id="IPR006652">
    <property type="entry name" value="Kelch_1"/>
</dbReference>
<dbReference type="PANTHER" id="PTHR46344:SF27">
    <property type="entry name" value="KELCH REPEAT SUPERFAMILY PROTEIN"/>
    <property type="match status" value="1"/>
</dbReference>
<evidence type="ECO:0000313" key="3">
    <source>
        <dbReference type="EMBL" id="TDD63460.1"/>
    </source>
</evidence>
<organism evidence="3 4">
    <name type="scientific">Kribbella antibiotica</name>
    <dbReference type="NCBI Taxonomy" id="190195"/>
    <lineage>
        <taxon>Bacteria</taxon>
        <taxon>Bacillati</taxon>
        <taxon>Actinomycetota</taxon>
        <taxon>Actinomycetes</taxon>
        <taxon>Propionibacteriales</taxon>
        <taxon>Kribbellaceae</taxon>
        <taxon>Kribbella</taxon>
    </lineage>
</organism>
<dbReference type="EMBL" id="SMKX01000001">
    <property type="protein sequence ID" value="TDD63460.1"/>
    <property type="molecule type" value="Genomic_DNA"/>
</dbReference>
<sequence>MSTGSWAPTGPLPTALQWQGSAEGGVLLADGRVLVVGGGDARYLAMADCLLFDPTTVSWASATPLPEGRSLHSTTVLDNGTVLVAGGSTGPQRYPALPLETAVQLSPDTGIWSPAGTLVKPRVGHSATRLPDGRVLVAGGWGARNPQTGETFAAAEIYNPADNTWTATGDMVDTRSGHQALLLTNGKVLVIGGTTDIGRGQYAGLAFCELFDPATGTWTPTGSLANPRWNNTATVLPDGSVLVTGGGGFQAMFADWVVAPHGDWTAERYDPATGRWARDSDLSAPRVWHQAVALKSGKLLVTGGGAPPMLNAGFHSTAVYDPNARAWSPASGMGTGRWAHLAVGLADGRVLVAGGSDQPAAGGVGYHLTTSSEIFTPAGAGR</sequence>
<dbReference type="PANTHER" id="PTHR46344">
    <property type="entry name" value="OS02G0202900 PROTEIN"/>
    <property type="match status" value="1"/>
</dbReference>
<dbReference type="OrthoDB" id="251941at2"/>
<keyword evidence="4" id="KW-1185">Reference proteome</keyword>
<comment type="caution">
    <text evidence="3">The sequence shown here is derived from an EMBL/GenBank/DDBJ whole genome shotgun (WGS) entry which is preliminary data.</text>
</comment>
<dbReference type="SUPFAM" id="SSF50965">
    <property type="entry name" value="Galactose oxidase, central domain"/>
    <property type="match status" value="1"/>
</dbReference>
<dbReference type="Gene3D" id="2.130.10.80">
    <property type="entry name" value="Galactose oxidase/kelch, beta-propeller"/>
    <property type="match status" value="3"/>
</dbReference>
<gene>
    <name evidence="3" type="ORF">E1263_00470</name>
</gene>
<proteinExistence type="predicted"/>
<dbReference type="RefSeq" id="WP_132164084.1">
    <property type="nucleotide sequence ID" value="NZ_SMKX01000001.1"/>
</dbReference>
<evidence type="ECO:0000256" key="2">
    <source>
        <dbReference type="ARBA" id="ARBA00022737"/>
    </source>
</evidence>
<protein>
    <submittedName>
        <fullName evidence="3">Kelch repeat-containing protein</fullName>
    </submittedName>
</protein>
<keyword evidence="1" id="KW-0880">Kelch repeat</keyword>
<dbReference type="Pfam" id="PF24681">
    <property type="entry name" value="Kelch_KLHDC2_KLHL20_DRC7"/>
    <property type="match status" value="1"/>
</dbReference>